<evidence type="ECO:0000256" key="4">
    <source>
        <dbReference type="ARBA" id="ARBA00023136"/>
    </source>
</evidence>
<dbReference type="EMBL" id="VLLG01000003">
    <property type="protein sequence ID" value="TWI88701.1"/>
    <property type="molecule type" value="Genomic_DNA"/>
</dbReference>
<dbReference type="InterPro" id="IPR000537">
    <property type="entry name" value="UbiA_prenyltransferase"/>
</dbReference>
<dbReference type="AlphaFoldDB" id="A0A562T580"/>
<comment type="subcellular location">
    <subcellularLocation>
        <location evidence="1">Membrane</location>
        <topology evidence="1">Multi-pass membrane protein</topology>
    </subcellularLocation>
</comment>
<feature type="transmembrane region" description="Helical" evidence="5">
    <location>
        <begin position="240"/>
        <end position="256"/>
    </location>
</feature>
<dbReference type="GO" id="GO:0016740">
    <property type="term" value="F:transferase activity"/>
    <property type="evidence" value="ECO:0007669"/>
    <property type="project" value="UniProtKB-KW"/>
</dbReference>
<organism evidence="6 7">
    <name type="scientific">Chitinophaga japonensis</name>
    <name type="common">Flexibacter japonensis</name>
    <dbReference type="NCBI Taxonomy" id="104662"/>
    <lineage>
        <taxon>Bacteria</taxon>
        <taxon>Pseudomonadati</taxon>
        <taxon>Bacteroidota</taxon>
        <taxon>Chitinophagia</taxon>
        <taxon>Chitinophagales</taxon>
        <taxon>Chitinophagaceae</taxon>
        <taxon>Chitinophaga</taxon>
    </lineage>
</organism>
<feature type="transmembrane region" description="Helical" evidence="5">
    <location>
        <begin position="141"/>
        <end position="163"/>
    </location>
</feature>
<dbReference type="RefSeq" id="WP_145714441.1">
    <property type="nucleotide sequence ID" value="NZ_BAAAFY010000001.1"/>
</dbReference>
<name>A0A562T580_CHIJA</name>
<reference evidence="6 7" key="1">
    <citation type="journal article" date="2013" name="Stand. Genomic Sci.">
        <title>Genomic Encyclopedia of Type Strains, Phase I: The one thousand microbial genomes (KMG-I) project.</title>
        <authorList>
            <person name="Kyrpides N.C."/>
            <person name="Woyke T."/>
            <person name="Eisen J.A."/>
            <person name="Garrity G."/>
            <person name="Lilburn T.G."/>
            <person name="Beck B.J."/>
            <person name="Whitman W.B."/>
            <person name="Hugenholtz P."/>
            <person name="Klenk H.P."/>
        </authorList>
    </citation>
    <scope>NUCLEOTIDE SEQUENCE [LARGE SCALE GENOMIC DNA]</scope>
    <source>
        <strain evidence="6 7">DSM 13484</strain>
    </source>
</reference>
<gene>
    <name evidence="6" type="ORF">LX66_2787</name>
</gene>
<comment type="caution">
    <text evidence="6">The sequence shown here is derived from an EMBL/GenBank/DDBJ whole genome shotgun (WGS) entry which is preliminary data.</text>
</comment>
<feature type="transmembrane region" description="Helical" evidence="5">
    <location>
        <begin position="268"/>
        <end position="290"/>
    </location>
</feature>
<dbReference type="Pfam" id="PF01040">
    <property type="entry name" value="UbiA"/>
    <property type="match status" value="1"/>
</dbReference>
<evidence type="ECO:0000256" key="2">
    <source>
        <dbReference type="ARBA" id="ARBA00022692"/>
    </source>
</evidence>
<evidence type="ECO:0000256" key="3">
    <source>
        <dbReference type="ARBA" id="ARBA00022989"/>
    </source>
</evidence>
<evidence type="ECO:0000256" key="1">
    <source>
        <dbReference type="ARBA" id="ARBA00004141"/>
    </source>
</evidence>
<dbReference type="Proteomes" id="UP000316778">
    <property type="component" value="Unassembled WGS sequence"/>
</dbReference>
<evidence type="ECO:0000313" key="6">
    <source>
        <dbReference type="EMBL" id="TWI88701.1"/>
    </source>
</evidence>
<evidence type="ECO:0000313" key="7">
    <source>
        <dbReference type="Proteomes" id="UP000316778"/>
    </source>
</evidence>
<accession>A0A562T580</accession>
<protein>
    <submittedName>
        <fullName evidence="6">UbiA prenyltransferase family protein</fullName>
    </submittedName>
</protein>
<feature type="transmembrane region" description="Helical" evidence="5">
    <location>
        <begin position="87"/>
        <end position="105"/>
    </location>
</feature>
<keyword evidence="6" id="KW-0808">Transferase</keyword>
<evidence type="ECO:0000256" key="5">
    <source>
        <dbReference type="SAM" id="Phobius"/>
    </source>
</evidence>
<sequence length="292" mass="33406">MIFRFFIFSSLYIALCAVLMVWQTDVLLGLQYGYASTYPHIRASAHSYIYFAFVCCSTICSYNFHWYLTPAEYSTSERIQWGARHKALQLGLCAAGGLGAVYYGWLLRAHWLPLSGAAVLTFLYSAPKLPQRAFVWLRKIAVGKTLFLTFVWMYVTTLLPVLISDELVNWSTVSFALHRFFLIYAICILFDFRDVEADKQQGIRSLITFLPEKQLFRVYYLSLVLSALGALLLWPVVTPAVIATLLAPVAVTWLLTEKARRNRSDYMYYFVLDGLMMLSALLHLVLYLLADS</sequence>
<keyword evidence="2 5" id="KW-0812">Transmembrane</keyword>
<proteinExistence type="predicted"/>
<keyword evidence="7" id="KW-1185">Reference proteome</keyword>
<dbReference type="OrthoDB" id="1467772at2"/>
<keyword evidence="4 5" id="KW-0472">Membrane</keyword>
<feature type="transmembrane region" description="Helical" evidence="5">
    <location>
        <begin position="47"/>
        <end position="66"/>
    </location>
</feature>
<keyword evidence="3 5" id="KW-1133">Transmembrane helix</keyword>
<feature type="transmembrane region" description="Helical" evidence="5">
    <location>
        <begin position="175"/>
        <end position="193"/>
    </location>
</feature>